<organism evidence="1 2">
    <name type="scientific">Streptomyces prasinosporus</name>
    <dbReference type="NCBI Taxonomy" id="68256"/>
    <lineage>
        <taxon>Bacteria</taxon>
        <taxon>Bacillati</taxon>
        <taxon>Actinomycetota</taxon>
        <taxon>Actinomycetes</taxon>
        <taxon>Kitasatosporales</taxon>
        <taxon>Streptomycetaceae</taxon>
        <taxon>Streptomyces</taxon>
        <taxon>Streptomyces albogriseolus group</taxon>
    </lineage>
</organism>
<dbReference type="RefSeq" id="WP_033314369.1">
    <property type="nucleotide sequence ID" value="NZ_BAAAXF010000057.1"/>
</dbReference>
<gene>
    <name evidence="1" type="ORF">GCM10019016_079470</name>
</gene>
<keyword evidence="2" id="KW-1185">Reference proteome</keyword>
<accession>A0ABP6U1J1</accession>
<comment type="caution">
    <text evidence="1">The sequence shown here is derived from an EMBL/GenBank/DDBJ whole genome shotgun (WGS) entry which is preliminary data.</text>
</comment>
<reference evidence="2" key="1">
    <citation type="journal article" date="2019" name="Int. J. Syst. Evol. Microbiol.">
        <title>The Global Catalogue of Microorganisms (GCM) 10K type strain sequencing project: providing services to taxonomists for standard genome sequencing and annotation.</title>
        <authorList>
            <consortium name="The Broad Institute Genomics Platform"/>
            <consortium name="The Broad Institute Genome Sequencing Center for Infectious Disease"/>
            <person name="Wu L."/>
            <person name="Ma J."/>
        </authorList>
    </citation>
    <scope>NUCLEOTIDE SEQUENCE [LARGE SCALE GENOMIC DNA]</scope>
    <source>
        <strain evidence="2">JCM 4816</strain>
    </source>
</reference>
<dbReference type="Proteomes" id="UP001501455">
    <property type="component" value="Unassembled WGS sequence"/>
</dbReference>
<proteinExistence type="predicted"/>
<evidence type="ECO:0000313" key="2">
    <source>
        <dbReference type="Proteomes" id="UP001501455"/>
    </source>
</evidence>
<sequence length="95" mass="10489">MSTLIGLALLAWIAVDTVRRVVAARGRCGVLLARLGGRRAGDGAAECRWVRLVLAERIDRAAYRRAMDELAHKSRQPDVRTVAIRRVLGARGQTR</sequence>
<dbReference type="EMBL" id="BAAAXF010000057">
    <property type="protein sequence ID" value="GAA3500840.1"/>
    <property type="molecule type" value="Genomic_DNA"/>
</dbReference>
<evidence type="ECO:0000313" key="1">
    <source>
        <dbReference type="EMBL" id="GAA3500840.1"/>
    </source>
</evidence>
<dbReference type="GeneID" id="96647870"/>
<name>A0ABP6U1J1_9ACTN</name>
<protein>
    <submittedName>
        <fullName evidence="1">Uncharacterized protein</fullName>
    </submittedName>
</protein>